<keyword evidence="3" id="KW-1185">Reference proteome</keyword>
<accession>A0ABZ2NIR3</accession>
<evidence type="ECO:0000313" key="3">
    <source>
        <dbReference type="Proteomes" id="UP001377337"/>
    </source>
</evidence>
<name>A0ABZ2NIR3_9BACI</name>
<proteinExistence type="predicted"/>
<protein>
    <submittedName>
        <fullName evidence="2">Uncharacterized protein</fullName>
    </submittedName>
</protein>
<sequence>MKPQKNLLLFVTMLVTFKLYAVAIMTLEIYNPPRSLSLQSQQSQTDQPRLLLNHK</sequence>
<dbReference type="EMBL" id="CP147407">
    <property type="protein sequence ID" value="WXB97683.1"/>
    <property type="molecule type" value="Genomic_DNA"/>
</dbReference>
<reference evidence="2 3" key="1">
    <citation type="submission" date="2024-02" db="EMBL/GenBank/DDBJ databases">
        <title>Seven novel Bacillus-like species.</title>
        <authorList>
            <person name="Liu G."/>
        </authorList>
    </citation>
    <scope>NUCLEOTIDE SEQUENCE [LARGE SCALE GENOMIC DNA]</scope>
    <source>
        <strain evidence="2 3">FJAT-52054</strain>
    </source>
</reference>
<evidence type="ECO:0000256" key="1">
    <source>
        <dbReference type="SAM" id="MobiDB-lite"/>
    </source>
</evidence>
<organism evidence="2 3">
    <name type="scientific">Metabacillus sediminis</name>
    <dbReference type="NCBI Taxonomy" id="3117746"/>
    <lineage>
        <taxon>Bacteria</taxon>
        <taxon>Bacillati</taxon>
        <taxon>Bacillota</taxon>
        <taxon>Bacilli</taxon>
        <taxon>Bacillales</taxon>
        <taxon>Bacillaceae</taxon>
        <taxon>Metabacillus</taxon>
    </lineage>
</organism>
<dbReference type="Proteomes" id="UP001377337">
    <property type="component" value="Chromosome"/>
</dbReference>
<dbReference type="RefSeq" id="WP_156505938.1">
    <property type="nucleotide sequence ID" value="NZ_CP147407.1"/>
</dbReference>
<gene>
    <name evidence="2" type="ORF">WCV65_04045</name>
</gene>
<evidence type="ECO:0000313" key="2">
    <source>
        <dbReference type="EMBL" id="WXB97683.1"/>
    </source>
</evidence>
<feature type="region of interest" description="Disordered" evidence="1">
    <location>
        <begin position="36"/>
        <end position="55"/>
    </location>
</feature>